<dbReference type="AlphaFoldDB" id="A7B5B8"/>
<gene>
    <name evidence="1" type="ORF">RUMGNA_02756</name>
</gene>
<organism evidence="1 2">
    <name type="scientific">Mediterraneibacter gnavus (strain ATCC 29149 / DSM 114966 / JCM 6515 / VPI C7-9)</name>
    <name type="common">Ruminococcus gnavus</name>
    <dbReference type="NCBI Taxonomy" id="411470"/>
    <lineage>
        <taxon>Bacteria</taxon>
        <taxon>Bacillati</taxon>
        <taxon>Bacillota</taxon>
        <taxon>Clostridia</taxon>
        <taxon>Lachnospirales</taxon>
        <taxon>Lachnospiraceae</taxon>
        <taxon>Mediterraneibacter</taxon>
    </lineage>
</organism>
<comment type="caution">
    <text evidence="1">The sequence shown here is derived from an EMBL/GenBank/DDBJ whole genome shotgun (WGS) entry which is preliminary data.</text>
</comment>
<dbReference type="Proteomes" id="UP000004410">
    <property type="component" value="Unassembled WGS sequence"/>
</dbReference>
<dbReference type="EMBL" id="AAYG02000021">
    <property type="protein sequence ID" value="EDN76860.1"/>
    <property type="molecule type" value="Genomic_DNA"/>
</dbReference>
<evidence type="ECO:0000313" key="2">
    <source>
        <dbReference type="Proteomes" id="UP000004410"/>
    </source>
</evidence>
<reference evidence="1 2" key="2">
    <citation type="submission" date="2007-06" db="EMBL/GenBank/DDBJ databases">
        <title>Draft genome sequence of Ruminococcus gnavus (ATCC 29149).</title>
        <authorList>
            <person name="Sudarsanam P."/>
            <person name="Ley R."/>
            <person name="Guruge J."/>
            <person name="Turnbaugh P.J."/>
            <person name="Mahowald M."/>
            <person name="Liep D."/>
            <person name="Gordon J."/>
        </authorList>
    </citation>
    <scope>NUCLEOTIDE SEQUENCE [LARGE SCALE GENOMIC DNA]</scope>
    <source>
        <strain evidence="1 2">ATCC 29149</strain>
    </source>
</reference>
<accession>A7B5B8</accession>
<sequence>MPVLFFVNTNVDVCSLQHEKKTAYFMKISKLTEK</sequence>
<reference evidence="1 2" key="1">
    <citation type="submission" date="2007-04" db="EMBL/GenBank/DDBJ databases">
        <authorList>
            <person name="Fulton L."/>
            <person name="Clifton S."/>
            <person name="Fulton B."/>
            <person name="Xu J."/>
            <person name="Minx P."/>
            <person name="Pepin K.H."/>
            <person name="Johnson M."/>
            <person name="Thiruvilangam P."/>
            <person name="Bhonagiri V."/>
            <person name="Nash W.E."/>
            <person name="Mardis E.R."/>
            <person name="Wilson R.K."/>
        </authorList>
    </citation>
    <scope>NUCLEOTIDE SEQUENCE [LARGE SCALE GENOMIC DNA]</scope>
    <source>
        <strain evidence="1 2">ATCC 29149</strain>
    </source>
</reference>
<proteinExistence type="predicted"/>
<evidence type="ECO:0000313" key="1">
    <source>
        <dbReference type="EMBL" id="EDN76860.1"/>
    </source>
</evidence>
<dbReference type="PaxDb" id="411470-RUMGNA_02756"/>
<protein>
    <submittedName>
        <fullName evidence="1">Uncharacterized protein</fullName>
    </submittedName>
</protein>
<name>A7B5B8_MEDG7</name>